<dbReference type="InterPro" id="IPR046357">
    <property type="entry name" value="PPIase_dom_sf"/>
</dbReference>
<dbReference type="Proteomes" id="UP000069632">
    <property type="component" value="Unassembled WGS sequence"/>
</dbReference>
<dbReference type="EMBL" id="FIZP01000006">
    <property type="protein sequence ID" value="CZE48147.1"/>
    <property type="molecule type" value="Genomic_DNA"/>
</dbReference>
<gene>
    <name evidence="9" type="primary">cbf2_2</name>
    <name evidence="9" type="ORF">ERS672216_01253</name>
</gene>
<dbReference type="InterPro" id="IPR023058">
    <property type="entry name" value="PPIase_PpiC_CS"/>
</dbReference>
<evidence type="ECO:0000259" key="8">
    <source>
        <dbReference type="PROSITE" id="PS50198"/>
    </source>
</evidence>
<dbReference type="EC" id="5.2.1.8" evidence="2"/>
<keyword evidence="4 6" id="KW-0697">Rotamase</keyword>
<name>A0A128EHS4_9BACT</name>
<dbReference type="AlphaFoldDB" id="A0A128EHS4"/>
<keyword evidence="5 6" id="KW-0413">Isomerase</keyword>
<dbReference type="PANTHER" id="PTHR47245:SF1">
    <property type="entry name" value="FOLDASE PROTEIN PRSA"/>
    <property type="match status" value="1"/>
</dbReference>
<evidence type="ECO:0000313" key="9">
    <source>
        <dbReference type="EMBL" id="CZE48147.1"/>
    </source>
</evidence>
<dbReference type="PANTHER" id="PTHR47245">
    <property type="entry name" value="PEPTIDYLPROLYL ISOMERASE"/>
    <property type="match status" value="1"/>
</dbReference>
<reference evidence="9 10" key="1">
    <citation type="submission" date="2016-02" db="EMBL/GenBank/DDBJ databases">
        <authorList>
            <consortium name="Pathogen Informatics"/>
        </authorList>
    </citation>
    <scope>NUCLEOTIDE SEQUENCE [LARGE SCALE GENOMIC DNA]</scope>
    <source>
        <strain evidence="9 10">RC20</strain>
    </source>
</reference>
<keyword evidence="3 7" id="KW-0732">Signal</keyword>
<evidence type="ECO:0000256" key="1">
    <source>
        <dbReference type="ARBA" id="ARBA00000971"/>
    </source>
</evidence>
<evidence type="ECO:0000256" key="2">
    <source>
        <dbReference type="ARBA" id="ARBA00013194"/>
    </source>
</evidence>
<dbReference type="SUPFAM" id="SSF109998">
    <property type="entry name" value="Triger factor/SurA peptide-binding domain-like"/>
    <property type="match status" value="1"/>
</dbReference>
<organism evidence="9 10">
    <name type="scientific">Campylobacter geochelonis</name>
    <dbReference type="NCBI Taxonomy" id="1780362"/>
    <lineage>
        <taxon>Bacteria</taxon>
        <taxon>Pseudomonadati</taxon>
        <taxon>Campylobacterota</taxon>
        <taxon>Epsilonproteobacteria</taxon>
        <taxon>Campylobacterales</taxon>
        <taxon>Campylobacteraceae</taxon>
        <taxon>Campylobacter</taxon>
    </lineage>
</organism>
<evidence type="ECO:0000256" key="7">
    <source>
        <dbReference type="SAM" id="SignalP"/>
    </source>
</evidence>
<dbReference type="GO" id="GO:0003755">
    <property type="term" value="F:peptidyl-prolyl cis-trans isomerase activity"/>
    <property type="evidence" value="ECO:0007669"/>
    <property type="project" value="UniProtKB-KW"/>
</dbReference>
<dbReference type="InterPro" id="IPR050245">
    <property type="entry name" value="PrsA_foldase"/>
</dbReference>
<comment type="catalytic activity">
    <reaction evidence="1">
        <text>[protein]-peptidylproline (omega=180) = [protein]-peptidylproline (omega=0)</text>
        <dbReference type="Rhea" id="RHEA:16237"/>
        <dbReference type="Rhea" id="RHEA-COMP:10747"/>
        <dbReference type="Rhea" id="RHEA-COMP:10748"/>
        <dbReference type="ChEBI" id="CHEBI:83833"/>
        <dbReference type="ChEBI" id="CHEBI:83834"/>
        <dbReference type="EC" id="5.2.1.8"/>
    </reaction>
</comment>
<feature type="chain" id="PRO_5007798554" description="peptidylprolyl isomerase" evidence="7">
    <location>
        <begin position="20"/>
        <end position="276"/>
    </location>
</feature>
<dbReference type="Pfam" id="PF13616">
    <property type="entry name" value="Rotamase_3"/>
    <property type="match status" value="1"/>
</dbReference>
<dbReference type="InterPro" id="IPR027304">
    <property type="entry name" value="Trigger_fact/SurA_dom_sf"/>
</dbReference>
<dbReference type="RefSeq" id="WP_075495265.1">
    <property type="nucleotide sequence ID" value="NZ_CP053844.1"/>
</dbReference>
<dbReference type="SUPFAM" id="SSF54534">
    <property type="entry name" value="FKBP-like"/>
    <property type="match status" value="1"/>
</dbReference>
<evidence type="ECO:0000256" key="4">
    <source>
        <dbReference type="ARBA" id="ARBA00023110"/>
    </source>
</evidence>
<dbReference type="PROSITE" id="PS01096">
    <property type="entry name" value="PPIC_PPIASE_1"/>
    <property type="match status" value="1"/>
</dbReference>
<dbReference type="Gene3D" id="1.10.8.1040">
    <property type="match status" value="1"/>
</dbReference>
<dbReference type="InterPro" id="IPR000297">
    <property type="entry name" value="PPIase_PpiC"/>
</dbReference>
<evidence type="ECO:0000256" key="3">
    <source>
        <dbReference type="ARBA" id="ARBA00022729"/>
    </source>
</evidence>
<evidence type="ECO:0000256" key="5">
    <source>
        <dbReference type="ARBA" id="ARBA00023235"/>
    </source>
</evidence>
<keyword evidence="10" id="KW-1185">Reference proteome</keyword>
<dbReference type="OrthoDB" id="14196at2"/>
<protein>
    <recommendedName>
        <fullName evidence="2">peptidylprolyl isomerase</fullName>
        <ecNumber evidence="2">5.2.1.8</ecNumber>
    </recommendedName>
</protein>
<sequence>MNKILLTTLSLATAISLNAAVLATAGDIKVTDEDIAPLLQPQGGMHGMMGDVKVSEADKKNMVDNVIKYKLLVKQAKDSGIQKDPEYKKSMDMMADSLAFQVWQKKEFDKVKVSDADAKKFYDENADKLFMKPDEVKAKHILVDDEKKAKEIIAKLAKVEKSKLKDEFSKVAGAESKDPTAKQNGGDLGWFSKNQMVKEFGDAAFALKDGEMSKTPVKSDFGYHIILKEESKKAQKVPFDSVKDMIKESLKGQKFQQEITTKSDELFKKANVKYTK</sequence>
<feature type="signal peptide" evidence="7">
    <location>
        <begin position="1"/>
        <end position="19"/>
    </location>
</feature>
<feature type="domain" description="PpiC" evidence="8">
    <location>
        <begin position="133"/>
        <end position="230"/>
    </location>
</feature>
<proteinExistence type="predicted"/>
<accession>A0A128EHS4</accession>
<evidence type="ECO:0000313" key="10">
    <source>
        <dbReference type="Proteomes" id="UP000069632"/>
    </source>
</evidence>
<evidence type="ECO:0000256" key="6">
    <source>
        <dbReference type="PROSITE-ProRule" id="PRU00278"/>
    </source>
</evidence>
<dbReference type="Gene3D" id="3.10.50.40">
    <property type="match status" value="1"/>
</dbReference>
<dbReference type="PROSITE" id="PS50198">
    <property type="entry name" value="PPIC_PPIASE_2"/>
    <property type="match status" value="1"/>
</dbReference>